<evidence type="ECO:0000313" key="3">
    <source>
        <dbReference type="EMBL" id="KIJ11016.1"/>
    </source>
</evidence>
<keyword evidence="4" id="KW-1185">Reference proteome</keyword>
<evidence type="ECO:0000256" key="1">
    <source>
        <dbReference type="SAM" id="Coils"/>
    </source>
</evidence>
<organism evidence="3 4">
    <name type="scientific">Paxillus involutus ATCC 200175</name>
    <dbReference type="NCBI Taxonomy" id="664439"/>
    <lineage>
        <taxon>Eukaryota</taxon>
        <taxon>Fungi</taxon>
        <taxon>Dikarya</taxon>
        <taxon>Basidiomycota</taxon>
        <taxon>Agaricomycotina</taxon>
        <taxon>Agaricomycetes</taxon>
        <taxon>Agaricomycetidae</taxon>
        <taxon>Boletales</taxon>
        <taxon>Paxilineae</taxon>
        <taxon>Paxillaceae</taxon>
        <taxon>Paxillus</taxon>
    </lineage>
</organism>
<evidence type="ECO:0000313" key="4">
    <source>
        <dbReference type="Proteomes" id="UP000053647"/>
    </source>
</evidence>
<proteinExistence type="predicted"/>
<feature type="region of interest" description="Disordered" evidence="2">
    <location>
        <begin position="358"/>
        <end position="383"/>
    </location>
</feature>
<dbReference type="HOGENOM" id="CLU_037147_0_0_1"/>
<evidence type="ECO:0000256" key="2">
    <source>
        <dbReference type="SAM" id="MobiDB-lite"/>
    </source>
</evidence>
<feature type="compositionally biased region" description="Polar residues" evidence="2">
    <location>
        <begin position="324"/>
        <end position="339"/>
    </location>
</feature>
<reference evidence="3 4" key="1">
    <citation type="submission" date="2014-06" db="EMBL/GenBank/DDBJ databases">
        <authorList>
            <consortium name="DOE Joint Genome Institute"/>
            <person name="Kuo A."/>
            <person name="Kohler A."/>
            <person name="Nagy L.G."/>
            <person name="Floudas D."/>
            <person name="Copeland A."/>
            <person name="Barry K.W."/>
            <person name="Cichocki N."/>
            <person name="Veneault-Fourrey C."/>
            <person name="LaButti K."/>
            <person name="Lindquist E.A."/>
            <person name="Lipzen A."/>
            <person name="Lundell T."/>
            <person name="Morin E."/>
            <person name="Murat C."/>
            <person name="Sun H."/>
            <person name="Tunlid A."/>
            <person name="Henrissat B."/>
            <person name="Grigoriev I.V."/>
            <person name="Hibbett D.S."/>
            <person name="Martin F."/>
            <person name="Nordberg H.P."/>
            <person name="Cantor M.N."/>
            <person name="Hua S.X."/>
        </authorList>
    </citation>
    <scope>NUCLEOTIDE SEQUENCE [LARGE SCALE GENOMIC DNA]</scope>
    <source>
        <strain evidence="3 4">ATCC 200175</strain>
    </source>
</reference>
<name>A0A0C9TUT3_PAXIN</name>
<sequence>MSDNEDDHEHPHTYHTINSIILPMPASALLQLPPQATLDAVNRTSQSPLYDMSFTEMLSLGSSNSSSHRLNLSEFSSAYSHRSDTHSAALEQPHKHTCSESTLREENIALRQELSDQKDTNTALQLQVECIEAEKRLASKMYEQLLERVNTFGSQPVGGTTDPIIAAYLQPDPFPLVDPKTVDNPQSLFFLESDWKTIKNKKPSEYNSSPFPYLVSCEGVCASNETVAEMRQKERSVFAALKVAGHCPMSWGKADEFAISFFYRALRSSFEEFRLCEHNWKASQFAIRLLPQWQGKPKDENSKNDDSIIVKSEPSMATVKLKSASCTGTPKPMSSNSKCPPSMIISAEIVKKSRLESACPGAGASSTTRGKPTAAPPPDRHKYAGIKILNPLSDSHRDGLSHSRSILSKENIDPNAMTRSTATYKERNDNLSDFDNSNNITLNTHAVQAPPIVLPQLG</sequence>
<gene>
    <name evidence="3" type="ORF">PAXINDRAFT_101819</name>
</gene>
<keyword evidence="1" id="KW-0175">Coiled coil</keyword>
<feature type="coiled-coil region" evidence="1">
    <location>
        <begin position="114"/>
        <end position="148"/>
    </location>
</feature>
<dbReference type="EMBL" id="KN819389">
    <property type="protein sequence ID" value="KIJ11016.1"/>
    <property type="molecule type" value="Genomic_DNA"/>
</dbReference>
<dbReference type="AlphaFoldDB" id="A0A0C9TUT3"/>
<accession>A0A0C9TUT3</accession>
<reference evidence="4" key="2">
    <citation type="submission" date="2015-01" db="EMBL/GenBank/DDBJ databases">
        <title>Evolutionary Origins and Diversification of the Mycorrhizal Mutualists.</title>
        <authorList>
            <consortium name="DOE Joint Genome Institute"/>
            <consortium name="Mycorrhizal Genomics Consortium"/>
            <person name="Kohler A."/>
            <person name="Kuo A."/>
            <person name="Nagy L.G."/>
            <person name="Floudas D."/>
            <person name="Copeland A."/>
            <person name="Barry K.W."/>
            <person name="Cichocki N."/>
            <person name="Veneault-Fourrey C."/>
            <person name="LaButti K."/>
            <person name="Lindquist E.A."/>
            <person name="Lipzen A."/>
            <person name="Lundell T."/>
            <person name="Morin E."/>
            <person name="Murat C."/>
            <person name="Riley R."/>
            <person name="Ohm R."/>
            <person name="Sun H."/>
            <person name="Tunlid A."/>
            <person name="Henrissat B."/>
            <person name="Grigoriev I.V."/>
            <person name="Hibbett D.S."/>
            <person name="Martin F."/>
        </authorList>
    </citation>
    <scope>NUCLEOTIDE SEQUENCE [LARGE SCALE GENOMIC DNA]</scope>
    <source>
        <strain evidence="4">ATCC 200175</strain>
    </source>
</reference>
<protein>
    <submittedName>
        <fullName evidence="3">Uncharacterized protein</fullName>
    </submittedName>
</protein>
<feature type="region of interest" description="Disordered" evidence="2">
    <location>
        <begin position="321"/>
        <end position="340"/>
    </location>
</feature>
<dbReference type="Proteomes" id="UP000053647">
    <property type="component" value="Unassembled WGS sequence"/>
</dbReference>
<dbReference type="OrthoDB" id="2677480at2759"/>